<dbReference type="GO" id="GO:0016491">
    <property type="term" value="F:oxidoreductase activity"/>
    <property type="evidence" value="ECO:0007669"/>
    <property type="project" value="UniProtKB-KW"/>
</dbReference>
<dbReference type="PANTHER" id="PTHR13847">
    <property type="entry name" value="SARCOSINE DEHYDROGENASE-RELATED"/>
    <property type="match status" value="1"/>
</dbReference>
<name>A0A420WFS5_9PROT</name>
<protein>
    <submittedName>
        <fullName evidence="3">Glycine/D-amino acid oxidase-like deaminating enzyme</fullName>
    </submittedName>
</protein>
<dbReference type="PANTHER" id="PTHR13847:SF281">
    <property type="entry name" value="FAD DEPENDENT OXIDOREDUCTASE DOMAIN-CONTAINING PROTEIN"/>
    <property type="match status" value="1"/>
</dbReference>
<dbReference type="Proteomes" id="UP000277424">
    <property type="component" value="Unassembled WGS sequence"/>
</dbReference>
<dbReference type="Pfam" id="PF01266">
    <property type="entry name" value="DAO"/>
    <property type="match status" value="1"/>
</dbReference>
<evidence type="ECO:0000259" key="2">
    <source>
        <dbReference type="Pfam" id="PF01266"/>
    </source>
</evidence>
<dbReference type="Gene3D" id="3.50.50.60">
    <property type="entry name" value="FAD/NAD(P)-binding domain"/>
    <property type="match status" value="1"/>
</dbReference>
<comment type="caution">
    <text evidence="3">The sequence shown here is derived from an EMBL/GenBank/DDBJ whole genome shotgun (WGS) entry which is preliminary data.</text>
</comment>
<keyword evidence="1" id="KW-0560">Oxidoreductase</keyword>
<evidence type="ECO:0000313" key="3">
    <source>
        <dbReference type="EMBL" id="RKQ69850.1"/>
    </source>
</evidence>
<accession>A0A420WFS5</accession>
<dbReference type="AlphaFoldDB" id="A0A420WFS5"/>
<dbReference type="SUPFAM" id="SSF51905">
    <property type="entry name" value="FAD/NAD(P)-binding domain"/>
    <property type="match status" value="1"/>
</dbReference>
<dbReference type="EMBL" id="RBIG01000002">
    <property type="protein sequence ID" value="RKQ69850.1"/>
    <property type="molecule type" value="Genomic_DNA"/>
</dbReference>
<gene>
    <name evidence="3" type="ORF">BCL74_1784</name>
</gene>
<reference evidence="3 4" key="1">
    <citation type="submission" date="2018-10" db="EMBL/GenBank/DDBJ databases">
        <title>Comparative analysis of microorganisms from saline springs in Andes Mountain Range, Colombia.</title>
        <authorList>
            <person name="Rubin E."/>
        </authorList>
    </citation>
    <scope>NUCLEOTIDE SEQUENCE [LARGE SCALE GENOMIC DNA]</scope>
    <source>
        <strain evidence="3 4">USBA 36</strain>
    </source>
</reference>
<dbReference type="Gene3D" id="3.30.9.10">
    <property type="entry name" value="D-Amino Acid Oxidase, subunit A, domain 2"/>
    <property type="match status" value="1"/>
</dbReference>
<organism evidence="3 4">
    <name type="scientific">Oceanibaculum indicum</name>
    <dbReference type="NCBI Taxonomy" id="526216"/>
    <lineage>
        <taxon>Bacteria</taxon>
        <taxon>Pseudomonadati</taxon>
        <taxon>Pseudomonadota</taxon>
        <taxon>Alphaproteobacteria</taxon>
        <taxon>Rhodospirillales</taxon>
        <taxon>Oceanibaculaceae</taxon>
        <taxon>Oceanibaculum</taxon>
    </lineage>
</organism>
<dbReference type="InterPro" id="IPR006076">
    <property type="entry name" value="FAD-dep_OxRdtase"/>
</dbReference>
<evidence type="ECO:0000256" key="1">
    <source>
        <dbReference type="ARBA" id="ARBA00023002"/>
    </source>
</evidence>
<dbReference type="GO" id="GO:0005737">
    <property type="term" value="C:cytoplasm"/>
    <property type="evidence" value="ECO:0007669"/>
    <property type="project" value="TreeGrafter"/>
</dbReference>
<sequence length="426" mass="46939">MSARPDMPYWWEEAEPAAASTGALPARVDVVVVGGGYAGMGAAIPLARAGRDVAVLERDRPGDGASSRNGGITSGNIRHSFSSLISKYGLEKAKAIYAEGVAAREELYAFIEAEKLDCDFQPTGRFTGAMRPEILDTMKREMALLHEHIGVEPVIVERQDMQDEIGSDLYHGGVRRADIGGVHPAKLHRALRGVAEAAGAAIHSGVGVTNIRRTGTSFEVTTPKGKIQAAHVIVATNGYTDKGLPWLRRRLVPVISEMIATEPLSPNLMQKLMPKRQMHGETRQLGYYYRPSPDGTRILLGGRRYASDTAEARERLRQGLIEIFPELDTVKLTHHWGGFVAFPMDQLPKLTVQDGIVYAAGFCGSGVVWARWMGMKAAALVLERDEPSAFYSDAFRRIPFYNGKPWFLPVMMNWYKLKDRLTGTMK</sequence>
<dbReference type="OrthoDB" id="9806601at2"/>
<dbReference type="InterPro" id="IPR036188">
    <property type="entry name" value="FAD/NAD-bd_sf"/>
</dbReference>
<proteinExistence type="predicted"/>
<evidence type="ECO:0000313" key="4">
    <source>
        <dbReference type="Proteomes" id="UP000277424"/>
    </source>
</evidence>
<dbReference type="RefSeq" id="WP_121219283.1">
    <property type="nucleotide sequence ID" value="NZ_RBIG01000002.1"/>
</dbReference>
<feature type="domain" description="FAD dependent oxidoreductase" evidence="2">
    <location>
        <begin position="29"/>
        <end position="380"/>
    </location>
</feature>